<accession>A0A520N5M6</accession>
<organism evidence="3 4">
    <name type="scientific">SAR86 cluster bacterium</name>
    <dbReference type="NCBI Taxonomy" id="2030880"/>
    <lineage>
        <taxon>Bacteria</taxon>
        <taxon>Pseudomonadati</taxon>
        <taxon>Pseudomonadota</taxon>
        <taxon>Gammaproteobacteria</taxon>
        <taxon>SAR86 cluster</taxon>
    </lineage>
</organism>
<evidence type="ECO:0000256" key="1">
    <source>
        <dbReference type="ARBA" id="ARBA00022801"/>
    </source>
</evidence>
<dbReference type="InterPro" id="IPR036866">
    <property type="entry name" value="RibonucZ/Hydroxyglut_hydro"/>
</dbReference>
<dbReference type="InterPro" id="IPR001279">
    <property type="entry name" value="Metallo-B-lactamas"/>
</dbReference>
<dbReference type="Proteomes" id="UP000315283">
    <property type="component" value="Unassembled WGS sequence"/>
</dbReference>
<proteinExistence type="predicted"/>
<dbReference type="CDD" id="cd07719">
    <property type="entry name" value="arylsulfatase_AtsA-like_MBL-fold"/>
    <property type="match status" value="1"/>
</dbReference>
<feature type="domain" description="Metallo-beta-lactamase" evidence="2">
    <location>
        <begin position="53"/>
        <end position="259"/>
    </location>
</feature>
<evidence type="ECO:0000259" key="2">
    <source>
        <dbReference type="SMART" id="SM00849"/>
    </source>
</evidence>
<dbReference type="PANTHER" id="PTHR46018:SF2">
    <property type="entry name" value="ZINC PHOSPHODIESTERASE ELAC PROTEIN 1"/>
    <property type="match status" value="1"/>
</dbReference>
<dbReference type="SUPFAM" id="SSF56281">
    <property type="entry name" value="Metallo-hydrolase/oxidoreductase"/>
    <property type="match status" value="1"/>
</dbReference>
<evidence type="ECO:0000313" key="4">
    <source>
        <dbReference type="Proteomes" id="UP000315283"/>
    </source>
</evidence>
<protein>
    <submittedName>
        <fullName evidence="3">MBL fold metallo-hydrolase</fullName>
    </submittedName>
</protein>
<gene>
    <name evidence="3" type="ORF">EVA97_01875</name>
</gene>
<reference evidence="3 4" key="1">
    <citation type="submission" date="2019-02" db="EMBL/GenBank/DDBJ databases">
        <title>Prokaryotic population dynamics and viral predation in marine succession experiment using metagenomics: the confinement effect.</title>
        <authorList>
            <person name="Haro-Moreno J.M."/>
            <person name="Rodriguez-Valera F."/>
            <person name="Lopez-Perez M."/>
        </authorList>
    </citation>
    <scope>NUCLEOTIDE SEQUENCE [LARGE SCALE GENOMIC DNA]</scope>
    <source>
        <strain evidence="3">MED-G164</strain>
    </source>
</reference>
<dbReference type="EMBL" id="SHBJ01000008">
    <property type="protein sequence ID" value="RZO28787.1"/>
    <property type="molecule type" value="Genomic_DNA"/>
</dbReference>
<keyword evidence="1 3" id="KW-0378">Hydrolase</keyword>
<dbReference type="AlphaFoldDB" id="A0A520N5M6"/>
<dbReference type="SMART" id="SM00849">
    <property type="entry name" value="Lactamase_B"/>
    <property type="match status" value="1"/>
</dbReference>
<dbReference type="GO" id="GO:0042781">
    <property type="term" value="F:3'-tRNA processing endoribonuclease activity"/>
    <property type="evidence" value="ECO:0007669"/>
    <property type="project" value="TreeGrafter"/>
</dbReference>
<evidence type="ECO:0000313" key="3">
    <source>
        <dbReference type="EMBL" id="RZO28787.1"/>
    </source>
</evidence>
<name>A0A520N5M6_9GAMM</name>
<dbReference type="PANTHER" id="PTHR46018">
    <property type="entry name" value="ZINC PHOSPHODIESTERASE ELAC PROTEIN 1"/>
    <property type="match status" value="1"/>
</dbReference>
<dbReference type="InterPro" id="IPR044094">
    <property type="entry name" value="AtsA-like_MBL-fold"/>
</dbReference>
<comment type="caution">
    <text evidence="3">The sequence shown here is derived from an EMBL/GenBank/DDBJ whole genome shotgun (WGS) entry which is preliminary data.</text>
</comment>
<sequence length="315" mass="35357">MLKTKFLNNDLNQFKLNPFLLILFFLISPLLLLAETKLIILGSGTPNPDPERYGSGYAVVVNEKAYIVDFGPGIVRRISAMSPSWGGDYPSMELDKIDIAFLTHIHSDHSGALADLVLTPWIMGRAVPLNLFGPIGLEAMSENITKAYIEDINYRLYGSQPANKLGFTSIVTEISKDGLIYKDDNVEVIAFKNAHGDFEHSFGFLFITKDKRILFSGDTAVSKNLKKYGKNLDILVHEVFSSETFVNKTKDWQIYHQAHHTSSIDLGIIANELKPKKLVLSHILFWGAKEESLLRDIRQNYAGETIIAKDLLIIK</sequence>
<dbReference type="Pfam" id="PF00753">
    <property type="entry name" value="Lactamase_B"/>
    <property type="match status" value="1"/>
</dbReference>
<dbReference type="Gene3D" id="3.60.15.10">
    <property type="entry name" value="Ribonuclease Z/Hydroxyacylglutathione hydrolase-like"/>
    <property type="match status" value="1"/>
</dbReference>